<dbReference type="Gene3D" id="3.20.20.370">
    <property type="entry name" value="Glycoside hydrolase/deacetylase"/>
    <property type="match status" value="1"/>
</dbReference>
<name>A0A2R5EGZ9_9BACL</name>
<proteinExistence type="predicted"/>
<dbReference type="InterPro" id="IPR011330">
    <property type="entry name" value="Glyco_hydro/deAcase_b/a-brl"/>
</dbReference>
<accession>A0A2R5EGZ9</accession>
<evidence type="ECO:0000313" key="2">
    <source>
        <dbReference type="Proteomes" id="UP000245202"/>
    </source>
</evidence>
<organism evidence="1 2">
    <name type="scientific">Paenibacillus agaridevorans</name>
    <dbReference type="NCBI Taxonomy" id="171404"/>
    <lineage>
        <taxon>Bacteria</taxon>
        <taxon>Bacillati</taxon>
        <taxon>Bacillota</taxon>
        <taxon>Bacilli</taxon>
        <taxon>Bacillales</taxon>
        <taxon>Paenibacillaceae</taxon>
        <taxon>Paenibacillus</taxon>
    </lineage>
</organism>
<comment type="caution">
    <text evidence="1">The sequence shown here is derived from an EMBL/GenBank/DDBJ whole genome shotgun (WGS) entry which is preliminary data.</text>
</comment>
<keyword evidence="2" id="KW-1185">Reference proteome</keyword>
<sequence>MEMARIGILLDNRAAARKWDFGLNVFERYVGEMLSHAGIPFQWFEEIDMSQMSSFDMIIVALADETEQTRNQLWQYAVSGGIVISYAELNAFAGKLGCEPSRIIGAGYARMGSMYEKAEALRFLSAEPWRILATTDRSTIAEYGSLVHAGTGQQSLGAALQSFKVGNGYFERWAINMASTVVMLQQGTGPVLTDGVPAPDGTGPVNDNLLKADDRIAQDWEYDRLRTETGASYFAHPYADYWRELMIGHLIRTAARLGKILPFIGFWPDGVKHVALISHDSDLNEDVHAEATLELLNECDIQSTWCMLEPGYSPYLYERLLEDGHEIGFHYNALEADGGEWNKEEFSRQLDWLKQASGIETCCSNKNHYTRFEGWSELFSWCENNGLQLDQTRGPSKKGNVGFLFGTCQPYFPIAWSNESNRMIDVVELGFLTQDLDVSSIWADSSIINPILDGVCKVGGVAHFLYHQAHIQTKEPVRRSFRKLVEEARKRDFKFWTGEQINDWYRSRRELRIESLNEHGLAVVRGREQLQAAVVWIPVIMSEDAQDDSNTDIHYGVKCKKQLVVVENEQSTMTT</sequence>
<dbReference type="AlphaFoldDB" id="A0A2R5EGZ9"/>
<dbReference type="SUPFAM" id="SSF88713">
    <property type="entry name" value="Glycoside hydrolase/deacetylase"/>
    <property type="match status" value="1"/>
</dbReference>
<gene>
    <name evidence="1" type="ORF">PAT3040_00272</name>
</gene>
<dbReference type="EMBL" id="BDQX01000022">
    <property type="protein sequence ID" value="GBG05787.1"/>
    <property type="molecule type" value="Genomic_DNA"/>
</dbReference>
<protein>
    <recommendedName>
        <fullName evidence="3">NodB homology domain-containing protein</fullName>
    </recommendedName>
</protein>
<reference evidence="1 2" key="1">
    <citation type="submission" date="2017-08" db="EMBL/GenBank/DDBJ databases">
        <title>Substantial Increase in Enzyme Production by Combined Drug-Resistance Mutations in Paenibacillus agaridevorans.</title>
        <authorList>
            <person name="Tanaka Y."/>
            <person name="Funane K."/>
            <person name="Hosaka T."/>
            <person name="Shiwa Y."/>
            <person name="Fujita N."/>
            <person name="Miyazaki T."/>
            <person name="Yoshikawa H."/>
            <person name="Murakami K."/>
            <person name="Kasahara K."/>
            <person name="Inaoka T."/>
            <person name="Hiraga Y."/>
            <person name="Ochi K."/>
        </authorList>
    </citation>
    <scope>NUCLEOTIDE SEQUENCE [LARGE SCALE GENOMIC DNA]</scope>
    <source>
        <strain evidence="1 2">T-3040</strain>
    </source>
</reference>
<evidence type="ECO:0000313" key="1">
    <source>
        <dbReference type="EMBL" id="GBG05787.1"/>
    </source>
</evidence>
<dbReference type="GO" id="GO:0005975">
    <property type="term" value="P:carbohydrate metabolic process"/>
    <property type="evidence" value="ECO:0007669"/>
    <property type="project" value="InterPro"/>
</dbReference>
<evidence type="ECO:0008006" key="3">
    <source>
        <dbReference type="Google" id="ProtNLM"/>
    </source>
</evidence>
<dbReference type="Proteomes" id="UP000245202">
    <property type="component" value="Unassembled WGS sequence"/>
</dbReference>